<dbReference type="EMBL" id="CP055305">
    <property type="protein sequence ID" value="QLB42417.1"/>
    <property type="molecule type" value="Genomic_DNA"/>
</dbReference>
<proteinExistence type="predicted"/>
<gene>
    <name evidence="2" type="ORF">HV560_06125</name>
</gene>
<evidence type="ECO:0000256" key="1">
    <source>
        <dbReference type="SAM" id="MobiDB-lite"/>
    </source>
</evidence>
<reference evidence="2 3" key="1">
    <citation type="submission" date="2020-06" db="EMBL/GenBank/DDBJ databases">
        <title>Mannheimia pernigra sp. nov. isolated from bovine respiratory tract.</title>
        <authorList>
            <person name="Kuhnert P."/>
            <person name="Akarsu-Egger H."/>
        </authorList>
    </citation>
    <scope>NUCLEOTIDE SEQUENCE [LARGE SCALE GENOMIC DNA]</scope>
    <source>
        <strain evidence="2 3">17CN0883</strain>
    </source>
</reference>
<dbReference type="Proteomes" id="UP000509784">
    <property type="component" value="Chromosome"/>
</dbReference>
<sequence length="45" mass="5126">MNQIKSNQIKSNQIKSNQIKSNQNNLTSLFQPANSFFNLGGWNVE</sequence>
<evidence type="ECO:0000313" key="2">
    <source>
        <dbReference type="EMBL" id="QLB42417.1"/>
    </source>
</evidence>
<feature type="region of interest" description="Disordered" evidence="1">
    <location>
        <begin position="1"/>
        <end position="20"/>
    </location>
</feature>
<organism evidence="2 3">
    <name type="scientific">Mannheimia pernigra</name>
    <dbReference type="NCBI Taxonomy" id="111844"/>
    <lineage>
        <taxon>Bacteria</taxon>
        <taxon>Pseudomonadati</taxon>
        <taxon>Pseudomonadota</taxon>
        <taxon>Gammaproteobacteria</taxon>
        <taxon>Pasteurellales</taxon>
        <taxon>Pasteurellaceae</taxon>
        <taxon>Mannheimia</taxon>
    </lineage>
</organism>
<evidence type="ECO:0000313" key="3">
    <source>
        <dbReference type="Proteomes" id="UP000509784"/>
    </source>
</evidence>
<dbReference type="AlphaFoldDB" id="A0ABD7A876"/>
<name>A0ABD7A876_9PAST</name>
<accession>A0ABD7A876</accession>
<protein>
    <submittedName>
        <fullName evidence="2">Uncharacterized protein</fullName>
    </submittedName>
</protein>
<dbReference type="KEGG" id="mpeg:HV560_06125"/>
<dbReference type="RefSeq" id="WP_176812403.1">
    <property type="nucleotide sequence ID" value="NZ_CP055305.1"/>
</dbReference>